<comment type="caution">
    <text evidence="2">The sequence shown here is derived from an EMBL/GenBank/DDBJ whole genome shotgun (WGS) entry which is preliminary data.</text>
</comment>
<feature type="domain" description="DUF2460" evidence="1">
    <location>
        <begin position="80"/>
        <end position="221"/>
    </location>
</feature>
<proteinExistence type="predicted"/>
<dbReference type="RefSeq" id="WP_014410735.1">
    <property type="nucleotide sequence ID" value="NZ_LAOO01000001.1"/>
</dbReference>
<accession>A0ABR5DQC6</accession>
<reference evidence="2 3" key="1">
    <citation type="submission" date="2015-02" db="EMBL/GenBank/DDBJ databases">
        <title>Genome Sequencing of Rickettsiales.</title>
        <authorList>
            <person name="Daugherty S.C."/>
            <person name="Su Q."/>
            <person name="Abolude K."/>
            <person name="Beier-Sexton M."/>
            <person name="Carlyon J.A."/>
            <person name="Carter R."/>
            <person name="Day N.P."/>
            <person name="Dumler S.J."/>
            <person name="Dyachenko V."/>
            <person name="Godinez A."/>
            <person name="Kurtti T.J."/>
            <person name="Lichay M."/>
            <person name="Mullins K.E."/>
            <person name="Ott S."/>
            <person name="Pappas-Brown V."/>
            <person name="Paris D.H."/>
            <person name="Patel P."/>
            <person name="Richards A.L."/>
            <person name="Sadzewicz L."/>
            <person name="Sears K."/>
            <person name="Seidman D."/>
            <person name="Sengamalay N."/>
            <person name="Stenos J."/>
            <person name="Tallon L.J."/>
            <person name="Vincent G."/>
            <person name="Fraser C.M."/>
            <person name="Munderloh U."/>
            <person name="Dunning-Hotopp J.C."/>
        </authorList>
    </citation>
    <scope>NUCLEOTIDE SEQUENCE [LARGE SCALE GENOMIC DNA]</scope>
    <source>
        <strain evidence="2 3">Tate's Hell</strain>
    </source>
</reference>
<protein>
    <submittedName>
        <fullName evidence="2">TIGR02217 family protein</fullName>
    </submittedName>
</protein>
<evidence type="ECO:0000259" key="1">
    <source>
        <dbReference type="Pfam" id="PF09343"/>
    </source>
</evidence>
<keyword evidence="3" id="KW-1185">Reference proteome</keyword>
<organism evidence="2 3">
    <name type="scientific">Rickettsia parkeri str. Tate's Hell</name>
    <dbReference type="NCBI Taxonomy" id="1359189"/>
    <lineage>
        <taxon>Bacteria</taxon>
        <taxon>Pseudomonadati</taxon>
        <taxon>Pseudomonadota</taxon>
        <taxon>Alphaproteobacteria</taxon>
        <taxon>Rickettsiales</taxon>
        <taxon>Rickettsiaceae</taxon>
        <taxon>Rickettsieae</taxon>
        <taxon>Rickettsia</taxon>
        <taxon>spotted fever group</taxon>
    </lineage>
</organism>
<name>A0ABR5DQC6_RICPA</name>
<gene>
    <name evidence="2" type="ORF">RPATATE_0919</name>
</gene>
<dbReference type="InterPro" id="IPR011740">
    <property type="entry name" value="DUF2460"/>
</dbReference>
<dbReference type="NCBIfam" id="TIGR02217">
    <property type="entry name" value="chp_TIGR02217"/>
    <property type="match status" value="1"/>
</dbReference>
<dbReference type="Proteomes" id="UP000035491">
    <property type="component" value="Unassembled WGS sequence"/>
</dbReference>
<sequence>MPNYELQNINITQFRDIMVLVGRELKHECINTSLLSVNINEKFLKPSVVTHVKTIEICQQQNSEDPFAINESEIFKNARLSSTEFEQFNSFFKARCGSNFALRFRNYADYRGINKVIAKGDGNLNKFQLRKIYGDPIAPYERVITKPVNNSVILYINNVRTMGIVDYNDGIVTLPSPLGQDVILTTDFTFDVAVRLSIDSFEYSYCNDGSIALYNIELVEVII</sequence>
<evidence type="ECO:0000313" key="2">
    <source>
        <dbReference type="EMBL" id="KJW00944.1"/>
    </source>
</evidence>
<dbReference type="EMBL" id="LAOO01000001">
    <property type="protein sequence ID" value="KJW00944.1"/>
    <property type="molecule type" value="Genomic_DNA"/>
</dbReference>
<dbReference type="Pfam" id="PF09343">
    <property type="entry name" value="DUF2460"/>
    <property type="match status" value="1"/>
</dbReference>
<evidence type="ECO:0000313" key="3">
    <source>
        <dbReference type="Proteomes" id="UP000035491"/>
    </source>
</evidence>